<dbReference type="RefSeq" id="WP_184163003.1">
    <property type="nucleotide sequence ID" value="NZ_JACHLN010000001.1"/>
</dbReference>
<gene>
    <name evidence="8" type="ORF">HNP52_000888</name>
</gene>
<keyword evidence="3" id="KW-0175">Coiled coil</keyword>
<feature type="domain" description="Flagellar hook-associated protein 2 C-terminal" evidence="7">
    <location>
        <begin position="241"/>
        <end position="464"/>
    </location>
</feature>
<evidence type="ECO:0000256" key="3">
    <source>
        <dbReference type="ARBA" id="ARBA00023054"/>
    </source>
</evidence>
<reference evidence="8 9" key="1">
    <citation type="submission" date="2020-08" db="EMBL/GenBank/DDBJ databases">
        <title>Functional genomics of gut bacteria from endangered species of beetles.</title>
        <authorList>
            <person name="Carlos-Shanley C."/>
        </authorList>
    </citation>
    <scope>NUCLEOTIDE SEQUENCE [LARGE SCALE GENOMIC DNA]</scope>
    <source>
        <strain evidence="8 9">S00224</strain>
    </source>
</reference>
<dbReference type="GO" id="GO:0071973">
    <property type="term" value="P:bacterial-type flagellum-dependent cell motility"/>
    <property type="evidence" value="ECO:0007669"/>
    <property type="project" value="TreeGrafter"/>
</dbReference>
<dbReference type="PANTHER" id="PTHR30288:SF0">
    <property type="entry name" value="FLAGELLAR HOOK-ASSOCIATED PROTEIN 2"/>
    <property type="match status" value="1"/>
</dbReference>
<dbReference type="Pfam" id="PF07195">
    <property type="entry name" value="FliD_C"/>
    <property type="match status" value="1"/>
</dbReference>
<comment type="similarity">
    <text evidence="1 5">Belongs to the FliD family.</text>
</comment>
<keyword evidence="5" id="KW-0964">Secreted</keyword>
<dbReference type="GO" id="GO:0007155">
    <property type="term" value="P:cell adhesion"/>
    <property type="evidence" value="ECO:0007669"/>
    <property type="project" value="InterPro"/>
</dbReference>
<dbReference type="EMBL" id="JACHLN010000001">
    <property type="protein sequence ID" value="MBB4837837.1"/>
    <property type="molecule type" value="Genomic_DNA"/>
</dbReference>
<dbReference type="GO" id="GO:0009421">
    <property type="term" value="C:bacterial-type flagellum filament cap"/>
    <property type="evidence" value="ECO:0007669"/>
    <property type="project" value="InterPro"/>
</dbReference>
<evidence type="ECO:0000313" key="8">
    <source>
        <dbReference type="EMBL" id="MBB4837837.1"/>
    </source>
</evidence>
<organism evidence="8 9">
    <name type="scientific">Sphingomonas kyeonggiensis</name>
    <dbReference type="NCBI Taxonomy" id="1268553"/>
    <lineage>
        <taxon>Bacteria</taxon>
        <taxon>Pseudomonadati</taxon>
        <taxon>Pseudomonadota</taxon>
        <taxon>Alphaproteobacteria</taxon>
        <taxon>Sphingomonadales</taxon>
        <taxon>Sphingomonadaceae</taxon>
        <taxon>Sphingomonas</taxon>
    </lineage>
</organism>
<evidence type="ECO:0000256" key="5">
    <source>
        <dbReference type="RuleBase" id="RU362066"/>
    </source>
</evidence>
<dbReference type="GO" id="GO:0009424">
    <property type="term" value="C:bacterial-type flagellum hook"/>
    <property type="evidence" value="ECO:0007669"/>
    <property type="project" value="UniProtKB-UniRule"/>
</dbReference>
<dbReference type="Proteomes" id="UP000575241">
    <property type="component" value="Unassembled WGS sequence"/>
</dbReference>
<dbReference type="InterPro" id="IPR010809">
    <property type="entry name" value="FliD_C"/>
</dbReference>
<keyword evidence="8" id="KW-0969">Cilium</keyword>
<sequence>MTTTTATTATPTPSIATTLGTGSGIDITALVNSLVTNAFTNKNAMLTQKNDALTAQISQISTIKSNISDFSAALTSLTGSGSLSTQPTSSNTGILNITRLPGADLSGLSATVEVRQLAQGQVTSSQLFSGGSATTIGTGTLTLSFGTATVTDGAMTDFTQGPAASIDITIGSGNSSLKGIADAINAKKAGVTASILSDNNGARLVLKSATGASQAFTLSGTGDLSALNVGVGASASVNQVAQDARVAMDGVEAKYPTNSISGLIPGARLDLVAAQVGTKVAIGAATPTAAISQAVTNFVDTYNQVLKSVQDATDPITGPLRTDPAAKDLLRQLKSLSLAELVPGATDDVPHKLADIGIKTNRDGTLSVDSTRLSKVLSTYPDDVEAIFAEGAGISKALSSLVATAIGSSTAGKETGLTSSNKTYTKQLDKLAEQQDKIVSDTANMRERMTQQFAAMDAKVAAYKSTQSFLTQQIAAWNSSS</sequence>
<proteinExistence type="inferred from homology"/>
<dbReference type="GO" id="GO:0005576">
    <property type="term" value="C:extracellular region"/>
    <property type="evidence" value="ECO:0007669"/>
    <property type="project" value="UniProtKB-SubCell"/>
</dbReference>
<comment type="caution">
    <text evidence="8">The sequence shown here is derived from an EMBL/GenBank/DDBJ whole genome shotgun (WGS) entry which is preliminary data.</text>
</comment>
<comment type="function">
    <text evidence="5">Required for morphogenesis and for the elongation of the flagellar filament by facilitating polymerization of the flagellin monomers at the tip of growing filament. Forms a capping structure, which prevents flagellin subunits (transported through the central channel of the flagellum) from leaking out without polymerization at the distal end.</text>
</comment>
<keyword evidence="9" id="KW-1185">Reference proteome</keyword>
<dbReference type="PANTHER" id="PTHR30288">
    <property type="entry name" value="FLAGELLAR CAP/ASSEMBLY PROTEIN FLID"/>
    <property type="match status" value="1"/>
</dbReference>
<dbReference type="InterPro" id="IPR003481">
    <property type="entry name" value="FliD_N"/>
</dbReference>
<evidence type="ECO:0000256" key="1">
    <source>
        <dbReference type="ARBA" id="ARBA00009764"/>
    </source>
</evidence>
<keyword evidence="8" id="KW-0966">Cell projection</keyword>
<accession>A0A7W7JZE6</accession>
<evidence type="ECO:0000259" key="7">
    <source>
        <dbReference type="Pfam" id="PF07195"/>
    </source>
</evidence>
<keyword evidence="4 5" id="KW-0975">Bacterial flagellum</keyword>
<evidence type="ECO:0000313" key="9">
    <source>
        <dbReference type="Proteomes" id="UP000575241"/>
    </source>
</evidence>
<comment type="subcellular location">
    <subcellularLocation>
        <location evidence="5">Secreted</location>
    </subcellularLocation>
    <subcellularLocation>
        <location evidence="5">Bacterial flagellum</location>
    </subcellularLocation>
</comment>
<evidence type="ECO:0000256" key="4">
    <source>
        <dbReference type="ARBA" id="ARBA00023143"/>
    </source>
</evidence>
<feature type="domain" description="Flagellar hook-associated protein 2 N-terminal" evidence="6">
    <location>
        <begin position="23"/>
        <end position="121"/>
    </location>
</feature>
<name>A0A7W7JZE6_9SPHN</name>
<dbReference type="AlphaFoldDB" id="A0A7W7JZE6"/>
<evidence type="ECO:0000256" key="2">
    <source>
        <dbReference type="ARBA" id="ARBA00011255"/>
    </source>
</evidence>
<dbReference type="Pfam" id="PF02465">
    <property type="entry name" value="FliD_N"/>
    <property type="match status" value="1"/>
</dbReference>
<keyword evidence="8" id="KW-0282">Flagellum</keyword>
<protein>
    <recommendedName>
        <fullName evidence="5">Flagellar hook-associated protein 2</fullName>
        <shortName evidence="5">HAP2</shortName>
    </recommendedName>
    <alternativeName>
        <fullName evidence="5">Flagellar cap protein</fullName>
    </alternativeName>
</protein>
<dbReference type="InterPro" id="IPR040026">
    <property type="entry name" value="FliD"/>
</dbReference>
<evidence type="ECO:0000259" key="6">
    <source>
        <dbReference type="Pfam" id="PF02465"/>
    </source>
</evidence>
<comment type="subunit">
    <text evidence="2 5">Homopentamer.</text>
</comment>